<dbReference type="PROSITE" id="PS50835">
    <property type="entry name" value="IG_LIKE"/>
    <property type="match status" value="4"/>
</dbReference>
<evidence type="ECO:0000256" key="2">
    <source>
        <dbReference type="ARBA" id="ARBA00023180"/>
    </source>
</evidence>
<keyword evidence="6" id="KW-1185">Reference proteome</keyword>
<reference evidence="5 6" key="1">
    <citation type="submission" date="2021-05" db="EMBL/GenBank/DDBJ databases">
        <authorList>
            <person name="Zahm M."/>
            <person name="Klopp C."/>
            <person name="Cabau C."/>
            <person name="Kuhl H."/>
            <person name="Suciu R."/>
            <person name="Ciorpac M."/>
            <person name="Holostenco D."/>
            <person name="Gessner J."/>
            <person name="Wuertz S."/>
            <person name="Hohne C."/>
            <person name="Stock M."/>
            <person name="Gislard M."/>
            <person name="Lluch J."/>
            <person name="Milhes M."/>
            <person name="Lampietro C."/>
            <person name="Lopez Roques C."/>
            <person name="Donnadieu C."/>
            <person name="Du K."/>
            <person name="Schartl M."/>
            <person name="Guiguen Y."/>
        </authorList>
    </citation>
    <scope>NUCLEOTIDE SEQUENCE [LARGE SCALE GENOMIC DNA]</scope>
    <source>
        <strain evidence="5">Hh-F2</strain>
        <tissue evidence="5">Blood</tissue>
    </source>
</reference>
<dbReference type="InterPro" id="IPR051755">
    <property type="entry name" value="Ig-like_CS_Receptor"/>
</dbReference>
<keyword evidence="1" id="KW-1015">Disulfide bond</keyword>
<evidence type="ECO:0000256" key="1">
    <source>
        <dbReference type="ARBA" id="ARBA00023157"/>
    </source>
</evidence>
<protein>
    <recommendedName>
        <fullName evidence="4">Ig-like domain-containing protein</fullName>
    </recommendedName>
</protein>
<sequence>MLKAQWRCLLRAARRVFNHTALQTPGAMAFCSIGCLLVLVAHYGLAGLVVDAFPTLHTAEPGGNITLKCGVDTSKINANLYAVTWYRQEPDGQIQIVTYLSTGYLKEGRYSGGIDSKNGQYNLTIAGLHRNDSAVYFCIARAATLQFALGSSTKLVVSDPLTVPSVELYSPGLFEGDSDWTEPVPVLCLVRDPSPERHRVLWTIGAEAAAPGSAEEGEIEPDGSYSVRSYVTISADQWNSGAVKCEVYNNNNVTEKVSASHRRQDCVPVLFYGLPPVLLLILVVVSVACVYRRLHKTKTDHKSSDAPCRPQRPARHRTVQDYSPVTVPCVFNWKLESTDQVRWFRDNASGGVTELFPGECGDPGSQCRITSTVESNRVTLTIRDTQRNDNGRYYCGEHSGSSVEFSDASVVIVSGVSDDSSVNPSVSILAPLAASGSEIDSKATLTLVCLIRGLSSPSVLVRWFISGNLTAEGTPSSGIKLKECGEGQGDGESYAATSRLTIPVETWRSGAECACEAQLDWNTSIRSGNVSYAGIHGAGLVAERCLVQYAVFSGVSLLAISAALCGCALWTRRRFKPASTEDSTHVIYKRTPGSRDTKRRDEEDSLVTYASLDFESQKKNNTKKRHI</sequence>
<dbReference type="SMART" id="SM00409">
    <property type="entry name" value="IG"/>
    <property type="match status" value="2"/>
</dbReference>
<feature type="domain" description="Ig-like" evidence="4">
    <location>
        <begin position="424"/>
        <end position="531"/>
    </location>
</feature>
<dbReference type="SUPFAM" id="SSF48726">
    <property type="entry name" value="Immunoglobulin"/>
    <property type="match status" value="4"/>
</dbReference>
<dbReference type="InterPro" id="IPR003599">
    <property type="entry name" value="Ig_sub"/>
</dbReference>
<feature type="transmembrane region" description="Helical" evidence="3">
    <location>
        <begin position="269"/>
        <end position="291"/>
    </location>
</feature>
<dbReference type="CDD" id="cd00098">
    <property type="entry name" value="IgC1"/>
    <property type="match status" value="1"/>
</dbReference>
<feature type="domain" description="Ig-like" evidence="4">
    <location>
        <begin position="59"/>
        <end position="158"/>
    </location>
</feature>
<keyword evidence="3" id="KW-0472">Membrane</keyword>
<dbReference type="InterPro" id="IPR013783">
    <property type="entry name" value="Ig-like_fold"/>
</dbReference>
<dbReference type="CDD" id="cd00099">
    <property type="entry name" value="IgV"/>
    <property type="match status" value="1"/>
</dbReference>
<dbReference type="EMBL" id="JAHFZB010000032">
    <property type="protein sequence ID" value="KAK6471468.1"/>
    <property type="molecule type" value="Genomic_DNA"/>
</dbReference>
<feature type="domain" description="Ig-like" evidence="4">
    <location>
        <begin position="307"/>
        <end position="411"/>
    </location>
</feature>
<proteinExistence type="predicted"/>
<dbReference type="Pfam" id="PF07654">
    <property type="entry name" value="C1-set"/>
    <property type="match status" value="2"/>
</dbReference>
<keyword evidence="3" id="KW-1133">Transmembrane helix</keyword>
<dbReference type="InterPro" id="IPR007110">
    <property type="entry name" value="Ig-like_dom"/>
</dbReference>
<feature type="transmembrane region" description="Helical" evidence="3">
    <location>
        <begin position="549"/>
        <end position="570"/>
    </location>
</feature>
<accession>A0ABR0YG00</accession>
<dbReference type="SMART" id="SM00406">
    <property type="entry name" value="IGv"/>
    <property type="match status" value="2"/>
</dbReference>
<organism evidence="5 6">
    <name type="scientific">Huso huso</name>
    <name type="common">Beluga</name>
    <name type="synonym">Acipenser huso</name>
    <dbReference type="NCBI Taxonomy" id="61971"/>
    <lineage>
        <taxon>Eukaryota</taxon>
        <taxon>Metazoa</taxon>
        <taxon>Chordata</taxon>
        <taxon>Craniata</taxon>
        <taxon>Vertebrata</taxon>
        <taxon>Euteleostomi</taxon>
        <taxon>Actinopterygii</taxon>
        <taxon>Chondrostei</taxon>
        <taxon>Acipenseriformes</taxon>
        <taxon>Acipenseridae</taxon>
        <taxon>Huso</taxon>
    </lineage>
</organism>
<dbReference type="Pfam" id="PF07686">
    <property type="entry name" value="V-set"/>
    <property type="match status" value="2"/>
</dbReference>
<feature type="transmembrane region" description="Helical" evidence="3">
    <location>
        <begin position="21"/>
        <end position="45"/>
    </location>
</feature>
<dbReference type="InterPro" id="IPR013106">
    <property type="entry name" value="Ig_V-set"/>
</dbReference>
<keyword evidence="2" id="KW-0325">Glycoprotein</keyword>
<dbReference type="InterPro" id="IPR003597">
    <property type="entry name" value="Ig_C1-set"/>
</dbReference>
<evidence type="ECO:0000259" key="4">
    <source>
        <dbReference type="PROSITE" id="PS50835"/>
    </source>
</evidence>
<dbReference type="Gene3D" id="2.60.40.10">
    <property type="entry name" value="Immunoglobulins"/>
    <property type="match status" value="4"/>
</dbReference>
<comment type="caution">
    <text evidence="5">The sequence shown here is derived from an EMBL/GenBank/DDBJ whole genome shotgun (WGS) entry which is preliminary data.</text>
</comment>
<gene>
    <name evidence="5" type="ORF">HHUSO_G29895</name>
</gene>
<name>A0ABR0YG00_HUSHU</name>
<dbReference type="InterPro" id="IPR036179">
    <property type="entry name" value="Ig-like_dom_sf"/>
</dbReference>
<keyword evidence="3" id="KW-0812">Transmembrane</keyword>
<dbReference type="SMART" id="SM00407">
    <property type="entry name" value="IGc1"/>
    <property type="match status" value="2"/>
</dbReference>
<evidence type="ECO:0000313" key="6">
    <source>
        <dbReference type="Proteomes" id="UP001369086"/>
    </source>
</evidence>
<feature type="domain" description="Ig-like" evidence="4">
    <location>
        <begin position="164"/>
        <end position="258"/>
    </location>
</feature>
<dbReference type="PANTHER" id="PTHR19971">
    <property type="entry name" value="SIGNAL-REGULATORY PROTEIN BETA"/>
    <property type="match status" value="1"/>
</dbReference>
<evidence type="ECO:0000256" key="3">
    <source>
        <dbReference type="SAM" id="Phobius"/>
    </source>
</evidence>
<dbReference type="Proteomes" id="UP001369086">
    <property type="component" value="Unassembled WGS sequence"/>
</dbReference>
<evidence type="ECO:0000313" key="5">
    <source>
        <dbReference type="EMBL" id="KAK6471468.1"/>
    </source>
</evidence>